<comment type="subunit">
    <text evidence="2">Monomer.</text>
</comment>
<dbReference type="SUPFAM" id="SSF52833">
    <property type="entry name" value="Thioredoxin-like"/>
    <property type="match status" value="1"/>
</dbReference>
<evidence type="ECO:0000256" key="1">
    <source>
        <dbReference type="ARBA" id="ARBA00003330"/>
    </source>
</evidence>
<dbReference type="RefSeq" id="WP_070236064.1">
    <property type="nucleotide sequence ID" value="NZ_CP017478.1"/>
</dbReference>
<dbReference type="Gene3D" id="3.40.30.10">
    <property type="entry name" value="Glutaredoxin"/>
    <property type="match status" value="1"/>
</dbReference>
<dbReference type="KEGG" id="lul:LPB138_04165"/>
<dbReference type="PANTHER" id="PTHR42801">
    <property type="entry name" value="THIOREDOXIN-DEPENDENT PEROXIDE REDUCTASE"/>
    <property type="match status" value="1"/>
</dbReference>
<comment type="function">
    <text evidence="1">Thiol-specific peroxidase that catalyzes the reduction of hydrogen peroxide and organic hydroperoxides to water and alcohols, respectively. Plays a role in cell protection against oxidative stress by detoxifying peroxides and as sensor of hydrogen peroxide-mediated signaling events.</text>
</comment>
<evidence type="ECO:0000256" key="5">
    <source>
        <dbReference type="ARBA" id="ARBA00022862"/>
    </source>
</evidence>
<protein>
    <recommendedName>
        <fullName evidence="3">thioredoxin-dependent peroxiredoxin</fullName>
        <ecNumber evidence="3">1.11.1.24</ecNumber>
    </recommendedName>
    <alternativeName>
        <fullName evidence="11">Thioredoxin peroxidase</fullName>
    </alternativeName>
    <alternativeName>
        <fullName evidence="13">Thioredoxin-dependent peroxiredoxin Bcp</fullName>
    </alternativeName>
</protein>
<feature type="active site" description="Cysteine sulfenic acid (-SOH) intermediate; for peroxidase activity" evidence="16">
    <location>
        <position position="49"/>
    </location>
</feature>
<evidence type="ECO:0000256" key="2">
    <source>
        <dbReference type="ARBA" id="ARBA00011245"/>
    </source>
</evidence>
<proteinExistence type="inferred from homology"/>
<dbReference type="GO" id="GO:0034599">
    <property type="term" value="P:cellular response to oxidative stress"/>
    <property type="evidence" value="ECO:0007669"/>
    <property type="project" value="TreeGrafter"/>
</dbReference>
<dbReference type="InterPro" id="IPR024706">
    <property type="entry name" value="Peroxiredoxin_AhpC-typ"/>
</dbReference>
<keyword evidence="5" id="KW-0049">Antioxidant</keyword>
<evidence type="ECO:0000256" key="6">
    <source>
        <dbReference type="ARBA" id="ARBA00022946"/>
    </source>
</evidence>
<comment type="catalytic activity">
    <reaction evidence="14">
        <text>a hydroperoxide + [thioredoxin]-dithiol = an alcohol + [thioredoxin]-disulfide + H2O</text>
        <dbReference type="Rhea" id="RHEA:62620"/>
        <dbReference type="Rhea" id="RHEA-COMP:10698"/>
        <dbReference type="Rhea" id="RHEA-COMP:10700"/>
        <dbReference type="ChEBI" id="CHEBI:15377"/>
        <dbReference type="ChEBI" id="CHEBI:29950"/>
        <dbReference type="ChEBI" id="CHEBI:30879"/>
        <dbReference type="ChEBI" id="CHEBI:35924"/>
        <dbReference type="ChEBI" id="CHEBI:50058"/>
        <dbReference type="EC" id="1.11.1.24"/>
    </reaction>
</comment>
<dbReference type="FunFam" id="3.40.30.10:FF:000122">
    <property type="entry name" value="Peroxiredoxin Q chloroplastic"/>
    <property type="match status" value="1"/>
</dbReference>
<keyword evidence="8" id="KW-0793">Thylakoid</keyword>
<dbReference type="CDD" id="cd03017">
    <property type="entry name" value="PRX_BCP"/>
    <property type="match status" value="1"/>
</dbReference>
<keyword evidence="6" id="KW-0809">Transit peptide</keyword>
<evidence type="ECO:0000313" key="19">
    <source>
        <dbReference type="Proteomes" id="UP000176050"/>
    </source>
</evidence>
<evidence type="ECO:0000256" key="16">
    <source>
        <dbReference type="PIRSR" id="PIRSR000239-1"/>
    </source>
</evidence>
<accession>A0A1D8P5S0</accession>
<evidence type="ECO:0000256" key="12">
    <source>
        <dbReference type="ARBA" id="ARBA00038489"/>
    </source>
</evidence>
<dbReference type="OrthoDB" id="9812811at2"/>
<reference evidence="18 19" key="1">
    <citation type="submission" date="2016-10" db="EMBL/GenBank/DDBJ databases">
        <title>Lutibacter sp. LPB0138, isolated from marine gastropod.</title>
        <authorList>
            <person name="Kim E."/>
            <person name="Yi H."/>
        </authorList>
    </citation>
    <scope>NUCLEOTIDE SEQUENCE [LARGE SCALE GENOMIC DNA]</scope>
    <source>
        <strain evidence="18 19">LPB0138</strain>
    </source>
</reference>
<dbReference type="AlphaFoldDB" id="A0A1D8P5S0"/>
<evidence type="ECO:0000256" key="13">
    <source>
        <dbReference type="ARBA" id="ARBA00042639"/>
    </source>
</evidence>
<dbReference type="EC" id="1.11.1.24" evidence="3"/>
<comment type="similarity">
    <text evidence="12">Belongs to the peroxiredoxin family. BCP/PrxQ subfamily.</text>
</comment>
<organism evidence="18 19">
    <name type="scientific">Urechidicola croceus</name>
    <dbReference type="NCBI Taxonomy" id="1850246"/>
    <lineage>
        <taxon>Bacteria</taxon>
        <taxon>Pseudomonadati</taxon>
        <taxon>Bacteroidota</taxon>
        <taxon>Flavobacteriia</taxon>
        <taxon>Flavobacteriales</taxon>
        <taxon>Flavobacteriaceae</taxon>
        <taxon>Urechidicola</taxon>
    </lineage>
</organism>
<evidence type="ECO:0000256" key="10">
    <source>
        <dbReference type="ARBA" id="ARBA00023284"/>
    </source>
</evidence>
<dbReference type="InterPro" id="IPR036249">
    <property type="entry name" value="Thioredoxin-like_sf"/>
</dbReference>
<keyword evidence="7" id="KW-0560">Oxidoreductase</keyword>
<dbReference type="GO" id="GO:0009579">
    <property type="term" value="C:thylakoid"/>
    <property type="evidence" value="ECO:0007669"/>
    <property type="project" value="UniProtKB-SubCell"/>
</dbReference>
<evidence type="ECO:0000256" key="11">
    <source>
        <dbReference type="ARBA" id="ARBA00032824"/>
    </source>
</evidence>
<evidence type="ECO:0000256" key="14">
    <source>
        <dbReference type="ARBA" id="ARBA00049091"/>
    </source>
</evidence>
<keyword evidence="9" id="KW-1015">Disulfide bond</keyword>
<evidence type="ECO:0000313" key="18">
    <source>
        <dbReference type="EMBL" id="AOW19925.1"/>
    </source>
</evidence>
<sequence>MSQKIIRVGDEIPLFALTDQNGKEFLIKNLIGRKKIVLFFYPKDFTPGCVREACSFRDQYDDFKNLGAEVIGISSDSLKSHQKFAEKYKLPYTLLSDTKGRVRKQFGVPKSVYGLLPGRMTYVIDEKGIVQLSFKNQFGTEKHIEQSLNLLKTQHNEIKLPN</sequence>
<dbReference type="PROSITE" id="PS51352">
    <property type="entry name" value="THIOREDOXIN_2"/>
    <property type="match status" value="1"/>
</dbReference>
<dbReference type="EMBL" id="CP017478">
    <property type="protein sequence ID" value="AOW19925.1"/>
    <property type="molecule type" value="Genomic_DNA"/>
</dbReference>
<dbReference type="GO" id="GO:0045454">
    <property type="term" value="P:cell redox homeostasis"/>
    <property type="evidence" value="ECO:0007669"/>
    <property type="project" value="TreeGrafter"/>
</dbReference>
<keyword evidence="19" id="KW-1185">Reference proteome</keyword>
<evidence type="ECO:0000256" key="7">
    <source>
        <dbReference type="ARBA" id="ARBA00023002"/>
    </source>
</evidence>
<gene>
    <name evidence="18" type="ORF">LPB138_04165</name>
</gene>
<evidence type="ECO:0000256" key="9">
    <source>
        <dbReference type="ARBA" id="ARBA00023157"/>
    </source>
</evidence>
<evidence type="ECO:0000256" key="8">
    <source>
        <dbReference type="ARBA" id="ARBA00023078"/>
    </source>
</evidence>
<dbReference type="GO" id="GO:0008379">
    <property type="term" value="F:thioredoxin peroxidase activity"/>
    <property type="evidence" value="ECO:0007669"/>
    <property type="project" value="TreeGrafter"/>
</dbReference>
<name>A0A1D8P5S0_9FLAO</name>
<evidence type="ECO:0000256" key="3">
    <source>
        <dbReference type="ARBA" id="ARBA00013017"/>
    </source>
</evidence>
<dbReference type="Proteomes" id="UP000176050">
    <property type="component" value="Chromosome"/>
</dbReference>
<dbReference type="GO" id="GO:0005737">
    <property type="term" value="C:cytoplasm"/>
    <property type="evidence" value="ECO:0007669"/>
    <property type="project" value="TreeGrafter"/>
</dbReference>
<evidence type="ECO:0000256" key="4">
    <source>
        <dbReference type="ARBA" id="ARBA00022559"/>
    </source>
</evidence>
<evidence type="ECO:0000259" key="17">
    <source>
        <dbReference type="PROSITE" id="PS51352"/>
    </source>
</evidence>
<keyword evidence="4" id="KW-0575">Peroxidase</keyword>
<dbReference type="PIRSF" id="PIRSF000239">
    <property type="entry name" value="AHPC"/>
    <property type="match status" value="1"/>
</dbReference>
<keyword evidence="10" id="KW-0676">Redox-active center</keyword>
<evidence type="ECO:0000256" key="15">
    <source>
        <dbReference type="ARBA" id="ARBA00060385"/>
    </source>
</evidence>
<dbReference type="STRING" id="1850246.LPB138_04165"/>
<dbReference type="InterPro" id="IPR050924">
    <property type="entry name" value="Peroxiredoxin_BCP/PrxQ"/>
</dbReference>
<dbReference type="InterPro" id="IPR013766">
    <property type="entry name" value="Thioredoxin_domain"/>
</dbReference>
<comment type="subcellular location">
    <subcellularLocation>
        <location evidence="15">Thylakoid</location>
    </subcellularLocation>
</comment>
<feature type="domain" description="Thioredoxin" evidence="17">
    <location>
        <begin position="6"/>
        <end position="156"/>
    </location>
</feature>
<dbReference type="PANTHER" id="PTHR42801:SF4">
    <property type="entry name" value="AHPC_TSA FAMILY PROTEIN"/>
    <property type="match status" value="1"/>
</dbReference>
<dbReference type="InterPro" id="IPR000866">
    <property type="entry name" value="AhpC/TSA"/>
</dbReference>
<dbReference type="Pfam" id="PF00578">
    <property type="entry name" value="AhpC-TSA"/>
    <property type="match status" value="1"/>
</dbReference>